<dbReference type="InterPro" id="IPR022700">
    <property type="entry name" value="CLIP"/>
</dbReference>
<evidence type="ECO:0000256" key="6">
    <source>
        <dbReference type="SAM" id="SignalP"/>
    </source>
</evidence>
<evidence type="ECO:0000256" key="1">
    <source>
        <dbReference type="ARBA" id="ARBA00004613"/>
    </source>
</evidence>
<dbReference type="PROSITE" id="PS50240">
    <property type="entry name" value="TRYPSIN_DOM"/>
    <property type="match status" value="1"/>
</dbReference>
<evidence type="ECO:0000256" key="4">
    <source>
        <dbReference type="ARBA" id="ARBA00023157"/>
    </source>
</evidence>
<dbReference type="InterPro" id="IPR001254">
    <property type="entry name" value="Trypsin_dom"/>
</dbReference>
<evidence type="ECO:0000313" key="9">
    <source>
        <dbReference type="Proteomes" id="UP001381693"/>
    </source>
</evidence>
<dbReference type="FunFam" id="2.40.10.10:FF:000038">
    <property type="entry name" value="Serine protease"/>
    <property type="match status" value="1"/>
</dbReference>
<dbReference type="EC" id="3.4.21.7" evidence="8"/>
<dbReference type="InterPro" id="IPR001314">
    <property type="entry name" value="Peptidase_S1A"/>
</dbReference>
<keyword evidence="4" id="KW-1015">Disulfide bond</keyword>
<dbReference type="SMART" id="SM00020">
    <property type="entry name" value="Tryp_SPc"/>
    <property type="match status" value="1"/>
</dbReference>
<keyword evidence="9" id="KW-1185">Reference proteome</keyword>
<gene>
    <name evidence="8" type="primary">CLIPD1_5</name>
    <name evidence="8" type="ORF">SK128_020446</name>
</gene>
<keyword evidence="2" id="KW-0964">Secreted</keyword>
<evidence type="ECO:0000259" key="7">
    <source>
        <dbReference type="PROSITE" id="PS50240"/>
    </source>
</evidence>
<dbReference type="Proteomes" id="UP001381693">
    <property type="component" value="Unassembled WGS sequence"/>
</dbReference>
<evidence type="ECO:0000256" key="2">
    <source>
        <dbReference type="ARBA" id="ARBA00022525"/>
    </source>
</evidence>
<dbReference type="InterPro" id="IPR018114">
    <property type="entry name" value="TRYPSIN_HIS"/>
</dbReference>
<dbReference type="PROSITE" id="PS00134">
    <property type="entry name" value="TRYPSIN_HIS"/>
    <property type="match status" value="1"/>
</dbReference>
<dbReference type="PANTHER" id="PTHR24252:SF7">
    <property type="entry name" value="HYALIN"/>
    <property type="match status" value="1"/>
</dbReference>
<comment type="caution">
    <text evidence="8">The sequence shown here is derived from an EMBL/GenBank/DDBJ whole genome shotgun (WGS) entry which is preliminary data.</text>
</comment>
<keyword evidence="3 6" id="KW-0732">Signal</keyword>
<keyword evidence="8" id="KW-0645">Protease</keyword>
<feature type="chain" id="PRO_5042899485" evidence="6">
    <location>
        <begin position="19"/>
        <end position="417"/>
    </location>
</feature>
<comment type="subcellular location">
    <subcellularLocation>
        <location evidence="1">Secreted</location>
    </subcellularLocation>
</comment>
<organism evidence="8 9">
    <name type="scientific">Halocaridina rubra</name>
    <name type="common">Hawaiian red shrimp</name>
    <dbReference type="NCBI Taxonomy" id="373956"/>
    <lineage>
        <taxon>Eukaryota</taxon>
        <taxon>Metazoa</taxon>
        <taxon>Ecdysozoa</taxon>
        <taxon>Arthropoda</taxon>
        <taxon>Crustacea</taxon>
        <taxon>Multicrustacea</taxon>
        <taxon>Malacostraca</taxon>
        <taxon>Eumalacostraca</taxon>
        <taxon>Eucarida</taxon>
        <taxon>Decapoda</taxon>
        <taxon>Pleocyemata</taxon>
        <taxon>Caridea</taxon>
        <taxon>Atyoidea</taxon>
        <taxon>Atyidae</taxon>
        <taxon>Halocaridina</taxon>
    </lineage>
</organism>
<dbReference type="InterPro" id="IPR009003">
    <property type="entry name" value="Peptidase_S1_PA"/>
</dbReference>
<dbReference type="GO" id="GO:0005576">
    <property type="term" value="C:extracellular region"/>
    <property type="evidence" value="ECO:0007669"/>
    <property type="project" value="UniProtKB-SubCell"/>
</dbReference>
<evidence type="ECO:0000256" key="5">
    <source>
        <dbReference type="SAM" id="MobiDB-lite"/>
    </source>
</evidence>
<sequence>MRLSATAFLCCLLANALAKEDNKLLRKKRQSGAGFPAWVPKPKFEKDPVTGQWVPSGSSPAVPFVPFLGGGNTVALPDGPGTRQLFVGQGQPDVGYQQCVTPRQEFGQCRHLQYCLLPEFANNYQVFLRYACIIQNRFVGVCCPRPGQQPPVPASPPVQPAQPIHQQPASTNIDCGVSAKTSTRIVGGTPTTPGEHPWIVSILRSGINPNQYCGGALLSERHVLTAAHCIASFDRSSIWVRLGEYDFNRRDDSPHVERRIAAFNLHPNFNSRTFENDIAVLILESPVQYNDFIRPICLPPPGESFAGRPGTVIGWGALAYQGPVSPVLQKVSVPVWTNQDCDDAYDQSIKSSMVCAGNPRGGQDSCQDDSGGPLMTINGGKWNIIGIVSFGTRCAEPGTPGVYTRVSSFLDWIRNNA</sequence>
<dbReference type="PANTHER" id="PTHR24252">
    <property type="entry name" value="ACROSIN-RELATED"/>
    <property type="match status" value="1"/>
</dbReference>
<dbReference type="Gene3D" id="2.40.10.10">
    <property type="entry name" value="Trypsin-like serine proteases"/>
    <property type="match status" value="1"/>
</dbReference>
<feature type="domain" description="Peptidase S1" evidence="7">
    <location>
        <begin position="185"/>
        <end position="417"/>
    </location>
</feature>
<reference evidence="8 9" key="1">
    <citation type="submission" date="2023-11" db="EMBL/GenBank/DDBJ databases">
        <title>Halocaridina rubra genome assembly.</title>
        <authorList>
            <person name="Smith C."/>
        </authorList>
    </citation>
    <scope>NUCLEOTIDE SEQUENCE [LARGE SCALE GENOMIC DNA]</scope>
    <source>
        <strain evidence="8">EP-1</strain>
        <tissue evidence="8">Whole</tissue>
    </source>
</reference>
<dbReference type="EMBL" id="JAXCGZ010021175">
    <property type="protein sequence ID" value="KAK7057018.1"/>
    <property type="molecule type" value="Genomic_DNA"/>
</dbReference>
<feature type="signal peptide" evidence="6">
    <location>
        <begin position="1"/>
        <end position="18"/>
    </location>
</feature>
<evidence type="ECO:0000313" key="8">
    <source>
        <dbReference type="EMBL" id="KAK7057018.1"/>
    </source>
</evidence>
<dbReference type="InterPro" id="IPR043504">
    <property type="entry name" value="Peptidase_S1_PA_chymotrypsin"/>
</dbReference>
<dbReference type="GO" id="GO:0006508">
    <property type="term" value="P:proteolysis"/>
    <property type="evidence" value="ECO:0007669"/>
    <property type="project" value="UniProtKB-KW"/>
</dbReference>
<protein>
    <submittedName>
        <fullName evidence="8">CLIP domain-containing serine protease</fullName>
        <ecNumber evidence="8">3.4.21.7</ecNumber>
    </submittedName>
</protein>
<dbReference type="SUPFAM" id="SSF50494">
    <property type="entry name" value="Trypsin-like serine proteases"/>
    <property type="match status" value="1"/>
</dbReference>
<feature type="region of interest" description="Disordered" evidence="5">
    <location>
        <begin position="149"/>
        <end position="172"/>
    </location>
</feature>
<dbReference type="CDD" id="cd00190">
    <property type="entry name" value="Tryp_SPc"/>
    <property type="match status" value="1"/>
</dbReference>
<dbReference type="Pfam" id="PF00089">
    <property type="entry name" value="Trypsin"/>
    <property type="match status" value="1"/>
</dbReference>
<accession>A0AAN8WG26</accession>
<dbReference type="AlphaFoldDB" id="A0AAN8WG26"/>
<proteinExistence type="predicted"/>
<dbReference type="PRINTS" id="PR00722">
    <property type="entry name" value="CHYMOTRYPSIN"/>
</dbReference>
<keyword evidence="8" id="KW-0378">Hydrolase</keyword>
<name>A0AAN8WG26_HALRR</name>
<evidence type="ECO:0000256" key="3">
    <source>
        <dbReference type="ARBA" id="ARBA00022729"/>
    </source>
</evidence>
<feature type="compositionally biased region" description="Pro residues" evidence="5">
    <location>
        <begin position="149"/>
        <end position="160"/>
    </location>
</feature>
<feature type="non-terminal residue" evidence="8">
    <location>
        <position position="1"/>
    </location>
</feature>
<dbReference type="SMART" id="SM00680">
    <property type="entry name" value="CLIP"/>
    <property type="match status" value="1"/>
</dbReference>
<dbReference type="GO" id="GO:0004252">
    <property type="term" value="F:serine-type endopeptidase activity"/>
    <property type="evidence" value="ECO:0007669"/>
    <property type="project" value="UniProtKB-EC"/>
</dbReference>